<dbReference type="GO" id="GO:0004527">
    <property type="term" value="F:exonuclease activity"/>
    <property type="evidence" value="ECO:0007669"/>
    <property type="project" value="InterPro"/>
</dbReference>
<sequence length="174" mass="19412">MRRGLLRSGEKVPAEVCLLDREKQLVFYSHIRPDQPLAKGERRGGVPWHLLEGAPTLKEVIPDLQRALQGCLLVGYGLGSDLGALGLQRSSSIEAKLDLAFMQLFKQRSPARQLKVVAKELLHRDIQAGKLHSAREDALAIMDLFLQYAHQSPDADAAIIEAHFLRDLMTSRQV</sequence>
<dbReference type="Gene3D" id="3.30.420.10">
    <property type="entry name" value="Ribonuclease H-like superfamily/Ribonuclease H"/>
    <property type="match status" value="1"/>
</dbReference>
<dbReference type="AlphaFoldDB" id="A0AAW1NZ87"/>
<evidence type="ECO:0000256" key="1">
    <source>
        <dbReference type="ARBA" id="ARBA00022722"/>
    </source>
</evidence>
<comment type="caution">
    <text evidence="4">The sequence shown here is derived from an EMBL/GenBank/DDBJ whole genome shotgun (WGS) entry which is preliminary data.</text>
</comment>
<proteinExistence type="predicted"/>
<feature type="domain" description="Exonuclease" evidence="3">
    <location>
        <begin position="10"/>
        <end position="154"/>
    </location>
</feature>
<dbReference type="InterPro" id="IPR012337">
    <property type="entry name" value="RNaseH-like_sf"/>
</dbReference>
<protein>
    <recommendedName>
        <fullName evidence="3">Exonuclease domain-containing protein</fullName>
    </recommendedName>
</protein>
<reference evidence="4 5" key="1">
    <citation type="journal article" date="2024" name="Nat. Commun.">
        <title>Phylogenomics reveals the evolutionary origins of lichenization in chlorophyte algae.</title>
        <authorList>
            <person name="Puginier C."/>
            <person name="Libourel C."/>
            <person name="Otte J."/>
            <person name="Skaloud P."/>
            <person name="Haon M."/>
            <person name="Grisel S."/>
            <person name="Petersen M."/>
            <person name="Berrin J.G."/>
            <person name="Delaux P.M."/>
            <person name="Dal Grande F."/>
            <person name="Keller J."/>
        </authorList>
    </citation>
    <scope>NUCLEOTIDE SEQUENCE [LARGE SCALE GENOMIC DNA]</scope>
    <source>
        <strain evidence="4 5">SAG 2036</strain>
    </source>
</reference>
<organism evidence="4 5">
    <name type="scientific">Symbiochloris irregularis</name>
    <dbReference type="NCBI Taxonomy" id="706552"/>
    <lineage>
        <taxon>Eukaryota</taxon>
        <taxon>Viridiplantae</taxon>
        <taxon>Chlorophyta</taxon>
        <taxon>core chlorophytes</taxon>
        <taxon>Trebouxiophyceae</taxon>
        <taxon>Trebouxiales</taxon>
        <taxon>Trebouxiaceae</taxon>
        <taxon>Symbiochloris</taxon>
    </lineage>
</organism>
<evidence type="ECO:0000259" key="3">
    <source>
        <dbReference type="SMART" id="SM00479"/>
    </source>
</evidence>
<dbReference type="GO" id="GO:0003676">
    <property type="term" value="F:nucleic acid binding"/>
    <property type="evidence" value="ECO:0007669"/>
    <property type="project" value="InterPro"/>
</dbReference>
<dbReference type="EMBL" id="JALJOQ010000097">
    <property type="protein sequence ID" value="KAK9798536.1"/>
    <property type="molecule type" value="Genomic_DNA"/>
</dbReference>
<evidence type="ECO:0000256" key="2">
    <source>
        <dbReference type="ARBA" id="ARBA00022801"/>
    </source>
</evidence>
<keyword evidence="5" id="KW-1185">Reference proteome</keyword>
<evidence type="ECO:0000313" key="5">
    <source>
        <dbReference type="Proteomes" id="UP001465755"/>
    </source>
</evidence>
<dbReference type="SMART" id="SM00479">
    <property type="entry name" value="EXOIII"/>
    <property type="match status" value="1"/>
</dbReference>
<evidence type="ECO:0000313" key="4">
    <source>
        <dbReference type="EMBL" id="KAK9798536.1"/>
    </source>
</evidence>
<keyword evidence="1" id="KW-0540">Nuclease</keyword>
<dbReference type="InterPro" id="IPR036397">
    <property type="entry name" value="RNaseH_sf"/>
</dbReference>
<dbReference type="PANTHER" id="PTHR12801">
    <property type="entry name" value="RNA EXONUCLEASE REXO1 / RECO3 FAMILY MEMBER-RELATED"/>
    <property type="match status" value="1"/>
</dbReference>
<dbReference type="GO" id="GO:0005634">
    <property type="term" value="C:nucleus"/>
    <property type="evidence" value="ECO:0007669"/>
    <property type="project" value="TreeGrafter"/>
</dbReference>
<dbReference type="SUPFAM" id="SSF53098">
    <property type="entry name" value="Ribonuclease H-like"/>
    <property type="match status" value="1"/>
</dbReference>
<dbReference type="Proteomes" id="UP001465755">
    <property type="component" value="Unassembled WGS sequence"/>
</dbReference>
<name>A0AAW1NZ87_9CHLO</name>
<dbReference type="InterPro" id="IPR047021">
    <property type="entry name" value="REXO1/3/4-like"/>
</dbReference>
<dbReference type="InterPro" id="IPR013520">
    <property type="entry name" value="Ribonucl_H"/>
</dbReference>
<keyword evidence="2" id="KW-0378">Hydrolase</keyword>
<accession>A0AAW1NZ87</accession>
<gene>
    <name evidence="4" type="ORF">WJX73_000098</name>
</gene>